<keyword evidence="5 6" id="KW-0472">Membrane</keyword>
<feature type="transmembrane region" description="Helical" evidence="6">
    <location>
        <begin position="345"/>
        <end position="366"/>
    </location>
</feature>
<accession>A0A081S2M4</accession>
<dbReference type="GO" id="GO:0140359">
    <property type="term" value="F:ABC-type transporter activity"/>
    <property type="evidence" value="ECO:0007669"/>
    <property type="project" value="InterPro"/>
</dbReference>
<comment type="caution">
    <text evidence="8">The sequence shown here is derived from an EMBL/GenBank/DDBJ whole genome shotgun (WGS) entry which is preliminary data.</text>
</comment>
<feature type="transmembrane region" description="Helical" evidence="6">
    <location>
        <begin position="230"/>
        <end position="249"/>
    </location>
</feature>
<evidence type="ECO:0000256" key="4">
    <source>
        <dbReference type="ARBA" id="ARBA00022989"/>
    </source>
</evidence>
<dbReference type="InterPro" id="IPR013525">
    <property type="entry name" value="ABC2_TM"/>
</dbReference>
<feature type="transmembrane region" description="Helical" evidence="6">
    <location>
        <begin position="289"/>
        <end position="308"/>
    </location>
</feature>
<sequence length="381" mass="42254">MRGKVAWRGFERAFSQEIRATIRSPVFHWLSWLFPLMLFVLISANFSEGTLLNLPVSVVDNDHSPLSRSLIRNLDGASHAQIKSYDGGLHESLERLGNAKDYSLLYIPNDFEADALRGYQPTVRMYYNALFYGAGSYSIQDFSGVMAEINVKYRSVLATEMGRQLPPLANVTLAYDSLFNASGSYIYYQQFAATIHLLQLFVVTCTIYSMSRSNTLMAMKPFTFALLGKLAPYTLFFTLLLIVELAALIGVFDAKVNGNPIYMVVVGFFYVIAAQSIGLLLFTFTNSALTAYSLIGVLVSIAMTFSGMSVPELSMILPARIIANLEPLTHALNAMFDIFLREVSLLGILSVCASLLTYPVVCSLLVRNRLLKRLSLPQGGE</sequence>
<gene>
    <name evidence="8" type="ORF">MEG1DRAFT_00072</name>
</gene>
<evidence type="ECO:0000256" key="5">
    <source>
        <dbReference type="ARBA" id="ARBA00023136"/>
    </source>
</evidence>
<evidence type="ECO:0000256" key="2">
    <source>
        <dbReference type="ARBA" id="ARBA00022475"/>
    </source>
</evidence>
<evidence type="ECO:0000259" key="7">
    <source>
        <dbReference type="Pfam" id="PF12698"/>
    </source>
</evidence>
<keyword evidence="2" id="KW-1003">Cell membrane</keyword>
<evidence type="ECO:0000313" key="8">
    <source>
        <dbReference type="EMBL" id="KER05177.1"/>
    </source>
</evidence>
<proteinExistence type="predicted"/>
<keyword evidence="4 6" id="KW-1133">Transmembrane helix</keyword>
<feature type="transmembrane region" description="Helical" evidence="6">
    <location>
        <begin position="261"/>
        <end position="282"/>
    </location>
</feature>
<dbReference type="Gene3D" id="3.40.1710.10">
    <property type="entry name" value="abc type-2 transporter like domain"/>
    <property type="match status" value="1"/>
</dbReference>
<dbReference type="AlphaFoldDB" id="A0A081S2M4"/>
<reference evidence="8 9" key="1">
    <citation type="submission" date="2014-03" db="EMBL/GenBank/DDBJ databases">
        <title>Draft Genome of Photorhabdus temperata Meg1.</title>
        <authorList>
            <person name="Hurst S.G.IV."/>
            <person name="Morris K."/>
            <person name="Thomas K."/>
            <person name="Tisa L.S."/>
        </authorList>
    </citation>
    <scope>NUCLEOTIDE SEQUENCE [LARGE SCALE GENOMIC DNA]</scope>
    <source>
        <strain evidence="8 9">Meg1</strain>
    </source>
</reference>
<protein>
    <submittedName>
        <fullName evidence="8">ABC-type multidrug transport system, permease component</fullName>
    </submittedName>
</protein>
<dbReference type="EMBL" id="JGVH01000001">
    <property type="protein sequence ID" value="KER05177.1"/>
    <property type="molecule type" value="Genomic_DNA"/>
</dbReference>
<name>A0A081S2M4_PHOTE</name>
<evidence type="ECO:0000313" key="9">
    <source>
        <dbReference type="Proteomes" id="UP000028002"/>
    </source>
</evidence>
<dbReference type="RefSeq" id="WP_036836744.1">
    <property type="nucleotide sequence ID" value="NZ_CAWLUD010000001.1"/>
</dbReference>
<evidence type="ECO:0000256" key="1">
    <source>
        <dbReference type="ARBA" id="ARBA00004651"/>
    </source>
</evidence>
<keyword evidence="3 6" id="KW-0812">Transmembrane</keyword>
<feature type="transmembrane region" description="Helical" evidence="6">
    <location>
        <begin position="186"/>
        <end position="209"/>
    </location>
</feature>
<dbReference type="Pfam" id="PF12698">
    <property type="entry name" value="ABC2_membrane_3"/>
    <property type="match status" value="1"/>
</dbReference>
<dbReference type="GO" id="GO:0005886">
    <property type="term" value="C:plasma membrane"/>
    <property type="evidence" value="ECO:0007669"/>
    <property type="project" value="UniProtKB-SubCell"/>
</dbReference>
<feature type="transmembrane region" description="Helical" evidence="6">
    <location>
        <begin position="26"/>
        <end position="46"/>
    </location>
</feature>
<dbReference type="InterPro" id="IPR051449">
    <property type="entry name" value="ABC-2_transporter_component"/>
</dbReference>
<evidence type="ECO:0000256" key="3">
    <source>
        <dbReference type="ARBA" id="ARBA00022692"/>
    </source>
</evidence>
<feature type="domain" description="ABC-2 type transporter transmembrane" evidence="7">
    <location>
        <begin position="29"/>
        <end position="365"/>
    </location>
</feature>
<organism evidence="8 9">
    <name type="scientific">Photorhabdus temperata subsp. temperata Meg1</name>
    <dbReference type="NCBI Taxonomy" id="1393735"/>
    <lineage>
        <taxon>Bacteria</taxon>
        <taxon>Pseudomonadati</taxon>
        <taxon>Pseudomonadota</taxon>
        <taxon>Gammaproteobacteria</taxon>
        <taxon>Enterobacterales</taxon>
        <taxon>Morganellaceae</taxon>
        <taxon>Photorhabdus</taxon>
    </lineage>
</organism>
<dbReference type="Proteomes" id="UP000028002">
    <property type="component" value="Unassembled WGS sequence"/>
</dbReference>
<dbReference type="PANTHER" id="PTHR30294">
    <property type="entry name" value="MEMBRANE COMPONENT OF ABC TRANSPORTER YHHJ-RELATED"/>
    <property type="match status" value="1"/>
</dbReference>
<evidence type="ECO:0000256" key="6">
    <source>
        <dbReference type="SAM" id="Phobius"/>
    </source>
</evidence>
<dbReference type="PATRIC" id="fig|1393735.3.peg.72"/>
<dbReference type="PANTHER" id="PTHR30294:SF47">
    <property type="entry name" value="INNER MEMBRANE TRANSPORT PERMEASE YHHJ"/>
    <property type="match status" value="1"/>
</dbReference>
<comment type="subcellular location">
    <subcellularLocation>
        <location evidence="1">Cell membrane</location>
        <topology evidence="1">Multi-pass membrane protein</topology>
    </subcellularLocation>
</comment>